<dbReference type="EMBL" id="FOMW01000019">
    <property type="protein sequence ID" value="SFF11631.1"/>
    <property type="molecule type" value="Genomic_DNA"/>
</dbReference>
<feature type="transmembrane region" description="Helical" evidence="1">
    <location>
        <begin position="66"/>
        <end position="86"/>
    </location>
</feature>
<name>A0A1I2G4T1_9RHOB</name>
<evidence type="ECO:0000313" key="2">
    <source>
        <dbReference type="EMBL" id="SFF11631.1"/>
    </source>
</evidence>
<dbReference type="AlphaFoldDB" id="A0A1I2G4T1"/>
<keyword evidence="1" id="KW-1133">Transmembrane helix</keyword>
<gene>
    <name evidence="2" type="ORF">SAMN04488523_11914</name>
</gene>
<dbReference type="Proteomes" id="UP000198977">
    <property type="component" value="Unassembled WGS sequence"/>
</dbReference>
<reference evidence="2 3" key="1">
    <citation type="submission" date="2016-10" db="EMBL/GenBank/DDBJ databases">
        <authorList>
            <person name="de Groot N.N."/>
        </authorList>
    </citation>
    <scope>NUCLEOTIDE SEQUENCE [LARGE SCALE GENOMIC DNA]</scope>
    <source>
        <strain evidence="2 3">DSM 11443</strain>
    </source>
</reference>
<evidence type="ECO:0000313" key="3">
    <source>
        <dbReference type="Proteomes" id="UP000198977"/>
    </source>
</evidence>
<keyword evidence="1" id="KW-0812">Transmembrane</keyword>
<proteinExistence type="predicted"/>
<organism evidence="2 3">
    <name type="scientific">Sulfitobacter brevis</name>
    <dbReference type="NCBI Taxonomy" id="74348"/>
    <lineage>
        <taxon>Bacteria</taxon>
        <taxon>Pseudomonadati</taxon>
        <taxon>Pseudomonadota</taxon>
        <taxon>Alphaproteobacteria</taxon>
        <taxon>Rhodobacterales</taxon>
        <taxon>Roseobacteraceae</taxon>
        <taxon>Sulfitobacter</taxon>
    </lineage>
</organism>
<protein>
    <submittedName>
        <fullName evidence="2">Uncharacterized protein</fullName>
    </submittedName>
</protein>
<keyword evidence="1" id="KW-0472">Membrane</keyword>
<keyword evidence="3" id="KW-1185">Reference proteome</keyword>
<dbReference type="RefSeq" id="WP_245766445.1">
    <property type="nucleotide sequence ID" value="NZ_FOMW01000019.1"/>
</dbReference>
<accession>A0A1I2G4T1</accession>
<sequence>MAASLNSENAVAGMTKLLREIDHHSSKLKALTITVSLLEEQQTQQIVQSKAVLQQILEASRFSPRLIAFGLLAFFAGGAVLGGFIVS</sequence>
<evidence type="ECO:0000256" key="1">
    <source>
        <dbReference type="SAM" id="Phobius"/>
    </source>
</evidence>